<dbReference type="KEGG" id="kst:KSMBR1_2153"/>
<evidence type="ECO:0000313" key="2">
    <source>
        <dbReference type="Proteomes" id="UP000221734"/>
    </source>
</evidence>
<dbReference type="AlphaFoldDB" id="A0A2C9CG33"/>
<keyword evidence="2" id="KW-1185">Reference proteome</keyword>
<accession>A0A2C9CG33</accession>
<evidence type="ECO:0000313" key="1">
    <source>
        <dbReference type="EMBL" id="SOH04650.1"/>
    </source>
</evidence>
<protein>
    <submittedName>
        <fullName evidence="1">Uncharacterized protein</fullName>
    </submittedName>
</protein>
<proteinExistence type="predicted"/>
<dbReference type="Proteomes" id="UP000221734">
    <property type="component" value="Chromosome Kuenenia_stuttgartiensis_MBR1"/>
</dbReference>
<name>A0A2C9CG33_KUEST</name>
<dbReference type="EMBL" id="LT934425">
    <property type="protein sequence ID" value="SOH04650.1"/>
    <property type="molecule type" value="Genomic_DNA"/>
</dbReference>
<gene>
    <name evidence="1" type="ORF">KSMBR1_2153</name>
</gene>
<reference evidence="2" key="1">
    <citation type="submission" date="2017-10" db="EMBL/GenBank/DDBJ databases">
        <authorList>
            <person name="Frank J."/>
        </authorList>
    </citation>
    <scope>NUCLEOTIDE SEQUENCE [LARGE SCALE GENOMIC DNA]</scope>
</reference>
<sequence length="29" mass="3510">MKNENEESIWRIIIEYLPYLPLTISFIAI</sequence>
<organism evidence="1 2">
    <name type="scientific">Kuenenia stuttgartiensis</name>
    <dbReference type="NCBI Taxonomy" id="174633"/>
    <lineage>
        <taxon>Bacteria</taxon>
        <taxon>Pseudomonadati</taxon>
        <taxon>Planctomycetota</taxon>
        <taxon>Candidatus Brocadiia</taxon>
        <taxon>Candidatus Brocadiales</taxon>
        <taxon>Candidatus Brocadiaceae</taxon>
        <taxon>Candidatus Kuenenia</taxon>
    </lineage>
</organism>